<proteinExistence type="predicted"/>
<dbReference type="AlphaFoldDB" id="A0A1I7ZFE1"/>
<evidence type="ECO:0000256" key="1">
    <source>
        <dbReference type="SAM" id="MobiDB-lite"/>
    </source>
</evidence>
<dbReference type="Proteomes" id="UP000095287">
    <property type="component" value="Unplaced"/>
</dbReference>
<keyword evidence="2" id="KW-1185">Reference proteome</keyword>
<evidence type="ECO:0000313" key="3">
    <source>
        <dbReference type="WBParaSite" id="L893_g2599.t1"/>
    </source>
</evidence>
<protein>
    <submittedName>
        <fullName evidence="3">60S ribosomal protein L31</fullName>
    </submittedName>
</protein>
<dbReference type="WBParaSite" id="L893_g2599.t1">
    <property type="protein sequence ID" value="L893_g2599.t1"/>
    <property type="gene ID" value="L893_g2599"/>
</dbReference>
<sequence>MRSKSTTTSSNPSTPADWRSTSLNSSFTREIRRAVALAEKRCFGTKWPKAARNPDVVFAFICTTCTLRIKPRLLVEKRPYRKVKDDRKMMESKYVIKRRKNIGGLVAERVTIYFEEQGNPNSKATLPRGTFLHIMIIHALFM</sequence>
<accession>A0A1I7ZFE1</accession>
<reference evidence="3" key="1">
    <citation type="submission" date="2016-11" db="UniProtKB">
        <authorList>
            <consortium name="WormBaseParasite"/>
        </authorList>
    </citation>
    <scope>IDENTIFICATION</scope>
</reference>
<feature type="region of interest" description="Disordered" evidence="1">
    <location>
        <begin position="1"/>
        <end position="21"/>
    </location>
</feature>
<evidence type="ECO:0000313" key="2">
    <source>
        <dbReference type="Proteomes" id="UP000095287"/>
    </source>
</evidence>
<feature type="compositionally biased region" description="Low complexity" evidence="1">
    <location>
        <begin position="1"/>
        <end position="15"/>
    </location>
</feature>
<organism evidence="2 3">
    <name type="scientific">Steinernema glaseri</name>
    <dbReference type="NCBI Taxonomy" id="37863"/>
    <lineage>
        <taxon>Eukaryota</taxon>
        <taxon>Metazoa</taxon>
        <taxon>Ecdysozoa</taxon>
        <taxon>Nematoda</taxon>
        <taxon>Chromadorea</taxon>
        <taxon>Rhabditida</taxon>
        <taxon>Tylenchina</taxon>
        <taxon>Panagrolaimomorpha</taxon>
        <taxon>Strongyloidoidea</taxon>
        <taxon>Steinernematidae</taxon>
        <taxon>Steinernema</taxon>
    </lineage>
</organism>
<name>A0A1I7ZFE1_9BILA</name>